<dbReference type="RefSeq" id="WP_116225407.1">
    <property type="nucleotide sequence ID" value="NZ_AP018437.1"/>
</dbReference>
<proteinExistence type="predicted"/>
<dbReference type="InterPro" id="IPR050272">
    <property type="entry name" value="Isochorismatase-like_hydrls"/>
</dbReference>
<evidence type="ECO:0000256" key="1">
    <source>
        <dbReference type="ARBA" id="ARBA00022801"/>
    </source>
</evidence>
<accession>A0A347ZPD0</accession>
<gene>
    <name evidence="3" type="ORF">DFR64_2137</name>
</gene>
<organism evidence="3 4">
    <name type="scientific">Pelolinea submarina</name>
    <dbReference type="NCBI Taxonomy" id="913107"/>
    <lineage>
        <taxon>Bacteria</taxon>
        <taxon>Bacillati</taxon>
        <taxon>Chloroflexota</taxon>
        <taxon>Anaerolineae</taxon>
        <taxon>Anaerolineales</taxon>
        <taxon>Anaerolineaceae</taxon>
        <taxon>Pelolinea</taxon>
    </lineage>
</organism>
<protein>
    <submittedName>
        <fullName evidence="3">Nicotinamidase-related amidase</fullName>
    </submittedName>
</protein>
<feature type="domain" description="Isochorismatase-like" evidence="2">
    <location>
        <begin position="4"/>
        <end position="144"/>
    </location>
</feature>
<dbReference type="AlphaFoldDB" id="A0A347ZPD0"/>
<dbReference type="Gene3D" id="3.40.50.850">
    <property type="entry name" value="Isochorismatase-like"/>
    <property type="match status" value="1"/>
</dbReference>
<sequence>MKPALIVIDVQKDFFHISDITTQSLHAAIEVINAAIALFREKGFPVISVQHIEEADGLKPGSPGFDLPDELEIAADDLHIHKYYGNAFNKTCLAEHLHTLQADPLILAGFCAEFCVLSTYRGALDQDFKPIMLQGGLASETPEHIRFVEQISDGVTYGALKNLLR</sequence>
<keyword evidence="4" id="KW-1185">Reference proteome</keyword>
<dbReference type="Pfam" id="PF00857">
    <property type="entry name" value="Isochorismatase"/>
    <property type="match status" value="1"/>
</dbReference>
<comment type="caution">
    <text evidence="3">The sequence shown here is derived from an EMBL/GenBank/DDBJ whole genome shotgun (WGS) entry which is preliminary data.</text>
</comment>
<dbReference type="OrthoDB" id="9785724at2"/>
<dbReference type="EMBL" id="QUMS01000002">
    <property type="protein sequence ID" value="REG08762.1"/>
    <property type="molecule type" value="Genomic_DNA"/>
</dbReference>
<dbReference type="PANTHER" id="PTHR43540">
    <property type="entry name" value="PEROXYUREIDOACRYLATE/UREIDOACRYLATE AMIDOHYDROLASE-RELATED"/>
    <property type="match status" value="1"/>
</dbReference>
<dbReference type="SUPFAM" id="SSF52499">
    <property type="entry name" value="Isochorismatase-like hydrolases"/>
    <property type="match status" value="1"/>
</dbReference>
<dbReference type="InterPro" id="IPR036380">
    <property type="entry name" value="Isochorismatase-like_sf"/>
</dbReference>
<dbReference type="InterPro" id="IPR000868">
    <property type="entry name" value="Isochorismatase-like_dom"/>
</dbReference>
<evidence type="ECO:0000259" key="2">
    <source>
        <dbReference type="Pfam" id="PF00857"/>
    </source>
</evidence>
<evidence type="ECO:0000313" key="4">
    <source>
        <dbReference type="Proteomes" id="UP000256388"/>
    </source>
</evidence>
<name>A0A347ZPD0_9CHLR</name>
<reference evidence="3 4" key="1">
    <citation type="submission" date="2018-08" db="EMBL/GenBank/DDBJ databases">
        <title>Genomic Encyclopedia of Type Strains, Phase IV (KMG-IV): sequencing the most valuable type-strain genomes for metagenomic binning, comparative biology and taxonomic classification.</title>
        <authorList>
            <person name="Goeker M."/>
        </authorList>
    </citation>
    <scope>NUCLEOTIDE SEQUENCE [LARGE SCALE GENOMIC DNA]</scope>
    <source>
        <strain evidence="3 4">DSM 23923</strain>
    </source>
</reference>
<dbReference type="Proteomes" id="UP000256388">
    <property type="component" value="Unassembled WGS sequence"/>
</dbReference>
<dbReference type="GO" id="GO:0016787">
    <property type="term" value="F:hydrolase activity"/>
    <property type="evidence" value="ECO:0007669"/>
    <property type="project" value="UniProtKB-KW"/>
</dbReference>
<dbReference type="CDD" id="cd00431">
    <property type="entry name" value="cysteine_hydrolases"/>
    <property type="match status" value="1"/>
</dbReference>
<evidence type="ECO:0000313" key="3">
    <source>
        <dbReference type="EMBL" id="REG08762.1"/>
    </source>
</evidence>
<keyword evidence="1" id="KW-0378">Hydrolase</keyword>